<dbReference type="SMART" id="SM00382">
    <property type="entry name" value="AAA"/>
    <property type="match status" value="1"/>
</dbReference>
<dbReference type="PANTHER" id="PTHR46411:SF1">
    <property type="entry name" value="FAMILY ATPASE, PUTATIVE (AFU_ORTHOLOGUE AFUA_7G05752)-RELATED"/>
    <property type="match status" value="1"/>
</dbReference>
<feature type="compositionally biased region" description="Basic residues" evidence="1">
    <location>
        <begin position="479"/>
        <end position="489"/>
    </location>
</feature>
<dbReference type="OrthoDB" id="10042665at2759"/>
<feature type="compositionally biased region" description="Basic residues" evidence="1">
    <location>
        <begin position="374"/>
        <end position="397"/>
    </location>
</feature>
<dbReference type="Pfam" id="PF00004">
    <property type="entry name" value="AAA"/>
    <property type="match status" value="1"/>
</dbReference>
<feature type="compositionally biased region" description="Polar residues" evidence="1">
    <location>
        <begin position="282"/>
        <end position="296"/>
    </location>
</feature>
<dbReference type="AlphaFoldDB" id="A0A1S9DW59"/>
<feature type="region of interest" description="Disordered" evidence="1">
    <location>
        <begin position="474"/>
        <end position="510"/>
    </location>
</feature>
<dbReference type="PANTHER" id="PTHR46411">
    <property type="entry name" value="FAMILY ATPASE, PUTATIVE-RELATED"/>
    <property type="match status" value="1"/>
</dbReference>
<evidence type="ECO:0000313" key="3">
    <source>
        <dbReference type="EMBL" id="OOO13272.1"/>
    </source>
</evidence>
<dbReference type="CDD" id="cd19481">
    <property type="entry name" value="RecA-like_protease"/>
    <property type="match status" value="1"/>
</dbReference>
<feature type="compositionally biased region" description="Low complexity" evidence="1">
    <location>
        <begin position="67"/>
        <end position="82"/>
    </location>
</feature>
<feature type="compositionally biased region" description="Basic and acidic residues" evidence="1">
    <location>
        <begin position="309"/>
        <end position="318"/>
    </location>
</feature>
<dbReference type="Gene3D" id="3.40.50.300">
    <property type="entry name" value="P-loop containing nucleotide triphosphate hydrolases"/>
    <property type="match status" value="1"/>
</dbReference>
<feature type="compositionally biased region" description="Low complexity" evidence="1">
    <location>
        <begin position="259"/>
        <end position="272"/>
    </location>
</feature>
<feature type="compositionally biased region" description="Low complexity" evidence="1">
    <location>
        <begin position="31"/>
        <end position="45"/>
    </location>
</feature>
<dbReference type="InterPro" id="IPR056599">
    <property type="entry name" value="AAA_lid_fung"/>
</dbReference>
<gene>
    <name evidence="3" type="ORF">OAory_01010210</name>
</gene>
<dbReference type="InterPro" id="IPR054289">
    <property type="entry name" value="DUF7025"/>
</dbReference>
<dbReference type="Proteomes" id="UP000190312">
    <property type="component" value="Unassembled WGS sequence"/>
</dbReference>
<dbReference type="InterPro" id="IPR003959">
    <property type="entry name" value="ATPase_AAA_core"/>
</dbReference>
<evidence type="ECO:0000256" key="1">
    <source>
        <dbReference type="SAM" id="MobiDB-lite"/>
    </source>
</evidence>
<accession>A0A1S9DW59</accession>
<protein>
    <submittedName>
        <fullName evidence="3">AAA ATPase central domain protein</fullName>
    </submittedName>
</protein>
<feature type="region of interest" description="Disordered" evidence="1">
    <location>
        <begin position="192"/>
        <end position="458"/>
    </location>
</feature>
<dbReference type="VEuPathDB" id="FungiDB:AO090005000439"/>
<dbReference type="SUPFAM" id="SSF52540">
    <property type="entry name" value="P-loop containing nucleoside triphosphate hydrolases"/>
    <property type="match status" value="1"/>
</dbReference>
<evidence type="ECO:0000259" key="2">
    <source>
        <dbReference type="SMART" id="SM00382"/>
    </source>
</evidence>
<feature type="compositionally biased region" description="Low complexity" evidence="1">
    <location>
        <begin position="329"/>
        <end position="354"/>
    </location>
</feature>
<feature type="compositionally biased region" description="Acidic residues" evidence="1">
    <location>
        <begin position="444"/>
        <end position="458"/>
    </location>
</feature>
<feature type="compositionally biased region" description="Acidic residues" evidence="1">
    <location>
        <begin position="402"/>
        <end position="417"/>
    </location>
</feature>
<dbReference type="GO" id="GO:0016887">
    <property type="term" value="F:ATP hydrolysis activity"/>
    <property type="evidence" value="ECO:0007669"/>
    <property type="project" value="InterPro"/>
</dbReference>
<feature type="compositionally biased region" description="Polar residues" evidence="1">
    <location>
        <begin position="209"/>
        <end position="219"/>
    </location>
</feature>
<dbReference type="EMBL" id="MKZY01000002">
    <property type="protein sequence ID" value="OOO13272.1"/>
    <property type="molecule type" value="Genomic_DNA"/>
</dbReference>
<feature type="compositionally biased region" description="Basic residues" evidence="1">
    <location>
        <begin position="319"/>
        <end position="328"/>
    </location>
</feature>
<feature type="region of interest" description="Disordered" evidence="1">
    <location>
        <begin position="1"/>
        <end position="84"/>
    </location>
</feature>
<dbReference type="InterPro" id="IPR027417">
    <property type="entry name" value="P-loop_NTPase"/>
</dbReference>
<name>A0A1S9DW59_ASPOZ</name>
<feature type="compositionally biased region" description="Pro residues" evidence="1">
    <location>
        <begin position="1"/>
        <end position="11"/>
    </location>
</feature>
<reference evidence="3 4" key="1">
    <citation type="submission" date="2016-10" db="EMBL/GenBank/DDBJ databases">
        <title>Genome sequencing of Aspergillus oryzae BCC7051.</title>
        <authorList>
            <person name="Thammarongtham C."/>
            <person name="Vorapreeda T."/>
            <person name="Nookaew I."/>
            <person name="Srisuk T."/>
            <person name="Land M."/>
            <person name="Jeennor S."/>
            <person name="Laoteng K."/>
        </authorList>
    </citation>
    <scope>NUCLEOTIDE SEQUENCE [LARGE SCALE GENOMIC DNA]</scope>
    <source>
        <strain evidence="3 4">BCC7051</strain>
    </source>
</reference>
<comment type="caution">
    <text evidence="3">The sequence shown here is derived from an EMBL/GenBank/DDBJ whole genome shotgun (WGS) entry which is preliminary data.</text>
</comment>
<dbReference type="Pfam" id="PF22942">
    <property type="entry name" value="DUF7025"/>
    <property type="match status" value="1"/>
</dbReference>
<feature type="compositionally biased region" description="Basic residues" evidence="1">
    <location>
        <begin position="424"/>
        <end position="439"/>
    </location>
</feature>
<dbReference type="eggNOG" id="KOG0742">
    <property type="taxonomic scope" value="Eukaryota"/>
</dbReference>
<dbReference type="VEuPathDB" id="FungiDB:AO090005000440"/>
<organism evidence="3 4">
    <name type="scientific">Aspergillus oryzae</name>
    <name type="common">Yellow koji mold</name>
    <dbReference type="NCBI Taxonomy" id="5062"/>
    <lineage>
        <taxon>Eukaryota</taxon>
        <taxon>Fungi</taxon>
        <taxon>Dikarya</taxon>
        <taxon>Ascomycota</taxon>
        <taxon>Pezizomycotina</taxon>
        <taxon>Eurotiomycetes</taxon>
        <taxon>Eurotiomycetidae</taxon>
        <taxon>Eurotiales</taxon>
        <taxon>Aspergillaceae</taxon>
        <taxon>Aspergillus</taxon>
        <taxon>Aspergillus subgen. Circumdati</taxon>
    </lineage>
</organism>
<proteinExistence type="predicted"/>
<evidence type="ECO:0000313" key="4">
    <source>
        <dbReference type="Proteomes" id="UP000190312"/>
    </source>
</evidence>
<dbReference type="Pfam" id="PF23232">
    <property type="entry name" value="AAA_lid_13"/>
    <property type="match status" value="1"/>
</dbReference>
<dbReference type="GO" id="GO:0005524">
    <property type="term" value="F:ATP binding"/>
    <property type="evidence" value="ECO:0007669"/>
    <property type="project" value="InterPro"/>
</dbReference>
<dbReference type="InterPro" id="IPR003593">
    <property type="entry name" value="AAA+_ATPase"/>
</dbReference>
<sequence length="1204" mass="134686">MDQAPPTPPTPASQESIMPEFTPINGNTDKPSAPSPSAAATSNPTKRGKKSTATNGEKASPPKKAKGAAGSSPSKKSIGPIPTSFEAAGLSDRMIIQMRDEEGKNWGEINESWMKMTGIKVGTSTLRMRYTTMKANFVEFTGEDEARLLRLKKEIEEKFEQEKWSKLMDAIEADGGKKYPVAALQKKFKDLSKGNTHVDTIKEEDATPLGSSSNYTAHQSIAEPEPPREQSSDPLLTPSAPLPEAAPQRALSNQRPEAMADSSVTATAAASETKLEAEPPVDNNTIKPDTKSSVAVSESAPACKKHPSKEKDPNGRNRDSKKKSHKSKSSSVVTPSDDSSDGSDSSADSSSAEESVSEDEESPSSSSESEPERTHRRRGAKNKTKKSLRNSRKKKSRSQYETESESDPDESEDDDTALDEKAVKRLVSKLRARKKAKKLRSQEDSSEELEDSDEEADPDDMALLLAEERLASLRLKRGDGRRRNRNRKRNSSDGQADGQRKSKGKKKAASKIAFKRVDELWDNTIHNFKLTETVDDPDANEWDQYLFTVRRKFDWDNKYTETVVDLKSKYIRDALAKVMDGVKGVSLVQETAVVDPNMLFLYLEETRQYMNDLKQQAKTEKKRKAKKLAATKAAHLKVLVKYLDTDYAETKKTLYPLLEANTITFDLLWALFKPNTIAYTPTYGNQDEPRAFKLEYATKESSFMKGQWYSIEGRYLEYDGKSFGMGTMLAEVESFKGARKITSLNCYPLKYHREAEDVKAKLIERGKKFVSMRGMNYRFHKGMAFYKKKRSVIKVNINGRVMIDPAIHRRINPNYPISTVRPKDGDYIDDSDGAGSDGGCCCVSESDSDDPYVHRRDSDAPRVRYKVIQDKEGNPHVVEVELDENGNEIQKEQMDEVEDPSERDFTEEELLIASPVVLGFAFSEKLWLEFSISGISDINWNEDAFDSLVLPDNQKSIVKALVESHTFCAAQNIDDVIQGKGKGLVAVLHGPPGTGKTLTAEGIAELLKRPLYMVSAGELGTDSRTLEAELNKILDIAHSWGAVLLLDEADIFLEKRTIQDIHRNALVSIFLRLLEYFQGILFLTTNRVETFDDAFQSRIHVALRYGDLTTKAKRSVWKMFVEKVQAMDGVQTATFTEKDFDNLARHNLNGRQIKNSVRTAQALAVNEKTPLSMEHIKRVLEVAETFDHDLRGGTGYIDAMRSYT</sequence>
<feature type="domain" description="AAA+ ATPase" evidence="2">
    <location>
        <begin position="982"/>
        <end position="1107"/>
    </location>
</feature>